<dbReference type="EMBL" id="UZAF01020343">
    <property type="protein sequence ID" value="VDO69028.1"/>
    <property type="molecule type" value="Genomic_DNA"/>
</dbReference>
<gene>
    <name evidence="1" type="ORF">HPLM_LOCUS18110</name>
</gene>
<dbReference type="AlphaFoldDB" id="A0A158QRT2"/>
<reference evidence="1 2" key="2">
    <citation type="submission" date="2018-11" db="EMBL/GenBank/DDBJ databases">
        <authorList>
            <consortium name="Pathogen Informatics"/>
        </authorList>
    </citation>
    <scope>NUCLEOTIDE SEQUENCE [LARGE SCALE GENOMIC DNA]</scope>
    <source>
        <strain evidence="1 2">MHpl1</strain>
    </source>
</reference>
<dbReference type="Proteomes" id="UP000268014">
    <property type="component" value="Unassembled WGS sequence"/>
</dbReference>
<dbReference type="STRING" id="6290.A0A158QRT2"/>
<protein>
    <submittedName>
        <fullName evidence="3">Head-to-tail adaptor</fullName>
    </submittedName>
</protein>
<proteinExistence type="predicted"/>
<keyword evidence="2" id="KW-1185">Reference proteome</keyword>
<dbReference type="OrthoDB" id="6278596at2759"/>
<accession>A0A158QRT2</accession>
<reference evidence="3" key="1">
    <citation type="submission" date="2016-04" db="UniProtKB">
        <authorList>
            <consortium name="WormBaseParasite"/>
        </authorList>
    </citation>
    <scope>IDENTIFICATION</scope>
</reference>
<evidence type="ECO:0000313" key="3">
    <source>
        <dbReference type="WBParaSite" id="HPLM_0001811801-mRNA-1"/>
    </source>
</evidence>
<organism evidence="3">
    <name type="scientific">Haemonchus placei</name>
    <name type="common">Barber's pole worm</name>
    <dbReference type="NCBI Taxonomy" id="6290"/>
    <lineage>
        <taxon>Eukaryota</taxon>
        <taxon>Metazoa</taxon>
        <taxon>Ecdysozoa</taxon>
        <taxon>Nematoda</taxon>
        <taxon>Chromadorea</taxon>
        <taxon>Rhabditida</taxon>
        <taxon>Rhabditina</taxon>
        <taxon>Rhabditomorpha</taxon>
        <taxon>Strongyloidea</taxon>
        <taxon>Trichostrongylidae</taxon>
        <taxon>Haemonchus</taxon>
    </lineage>
</organism>
<dbReference type="WBParaSite" id="HPLM_0001811801-mRNA-1">
    <property type="protein sequence ID" value="HPLM_0001811801-mRNA-1"/>
    <property type="gene ID" value="HPLM_0001811801"/>
</dbReference>
<evidence type="ECO:0000313" key="1">
    <source>
        <dbReference type="EMBL" id="VDO69028.1"/>
    </source>
</evidence>
<name>A0A158QRT2_HAEPC</name>
<evidence type="ECO:0000313" key="2">
    <source>
        <dbReference type="Proteomes" id="UP000268014"/>
    </source>
</evidence>
<sequence>MKFGVERADVLTPIGEQVCAKTTEDYLSESEVITYCCVVAIKTSEDDVETPLGRLAIEWKRTVVDVDGPKIGVVDEKYLQDRWSEYCTIGSTLMSSAVGAVSHNDQWYISGPTSSYRT</sequence>